<dbReference type="OrthoDB" id="9793178at2"/>
<reference evidence="2 3" key="1">
    <citation type="submission" date="2019-01" db="EMBL/GenBank/DDBJ databases">
        <authorList>
            <person name="Li J."/>
        </authorList>
    </citation>
    <scope>NUCLEOTIDE SEQUENCE [LARGE SCALE GENOMIC DNA]</scope>
    <source>
        <strain evidence="2 3">CGMCC 4.7180</strain>
    </source>
</reference>
<dbReference type="PANTHER" id="PTHR14237:SF19">
    <property type="entry name" value="MITOCHONDRIAL AMIDOXIME REDUCING COMPONENT 1"/>
    <property type="match status" value="1"/>
</dbReference>
<protein>
    <submittedName>
        <fullName evidence="2">MOSC domain-containing protein</fullName>
    </submittedName>
</protein>
<dbReference type="SUPFAM" id="SSF50800">
    <property type="entry name" value="PK beta-barrel domain-like"/>
    <property type="match status" value="1"/>
</dbReference>
<dbReference type="GO" id="GO:0030151">
    <property type="term" value="F:molybdenum ion binding"/>
    <property type="evidence" value="ECO:0007669"/>
    <property type="project" value="InterPro"/>
</dbReference>
<evidence type="ECO:0000313" key="3">
    <source>
        <dbReference type="Proteomes" id="UP000292881"/>
    </source>
</evidence>
<dbReference type="GO" id="GO:0030170">
    <property type="term" value="F:pyridoxal phosphate binding"/>
    <property type="evidence" value="ECO:0007669"/>
    <property type="project" value="InterPro"/>
</dbReference>
<name>A0A4Q2JHD5_9MICO</name>
<evidence type="ECO:0000259" key="1">
    <source>
        <dbReference type="PROSITE" id="PS51340"/>
    </source>
</evidence>
<dbReference type="AlphaFoldDB" id="A0A4Q2JHD5"/>
<accession>A0A4Q2JHD5</accession>
<dbReference type="RefSeq" id="WP_129235377.1">
    <property type="nucleotide sequence ID" value="NZ_SDPL01000296.1"/>
</dbReference>
<dbReference type="PANTHER" id="PTHR14237">
    <property type="entry name" value="MOLYBDOPTERIN COFACTOR SULFURASE MOSC"/>
    <property type="match status" value="1"/>
</dbReference>
<gene>
    <name evidence="2" type="ORF">ESO86_12855</name>
</gene>
<organism evidence="2 3">
    <name type="scientific">Agromyces binzhouensis</name>
    <dbReference type="NCBI Taxonomy" id="1817495"/>
    <lineage>
        <taxon>Bacteria</taxon>
        <taxon>Bacillati</taxon>
        <taxon>Actinomycetota</taxon>
        <taxon>Actinomycetes</taxon>
        <taxon>Micrococcales</taxon>
        <taxon>Microbacteriaceae</taxon>
        <taxon>Agromyces</taxon>
    </lineage>
</organism>
<dbReference type="Proteomes" id="UP000292881">
    <property type="component" value="Unassembled WGS sequence"/>
</dbReference>
<dbReference type="EMBL" id="SDPL01000296">
    <property type="protein sequence ID" value="RXZ45869.1"/>
    <property type="molecule type" value="Genomic_DNA"/>
</dbReference>
<dbReference type="InterPro" id="IPR011037">
    <property type="entry name" value="Pyrv_Knase-like_insert_dom_sf"/>
</dbReference>
<dbReference type="InterPro" id="IPR005302">
    <property type="entry name" value="MoCF_Sase_C"/>
</dbReference>
<feature type="domain" description="MOSC" evidence="1">
    <location>
        <begin position="1"/>
        <end position="138"/>
    </location>
</feature>
<keyword evidence="3" id="KW-1185">Reference proteome</keyword>
<dbReference type="GO" id="GO:0003824">
    <property type="term" value="F:catalytic activity"/>
    <property type="evidence" value="ECO:0007669"/>
    <property type="project" value="InterPro"/>
</dbReference>
<evidence type="ECO:0000313" key="2">
    <source>
        <dbReference type="EMBL" id="RXZ45869.1"/>
    </source>
</evidence>
<dbReference type="Pfam" id="PF03473">
    <property type="entry name" value="MOSC"/>
    <property type="match status" value="1"/>
</dbReference>
<comment type="caution">
    <text evidence="2">The sequence shown here is derived from an EMBL/GenBank/DDBJ whole genome shotgun (WGS) entry which is preliminary data.</text>
</comment>
<sequence>RPGEGLSLADAGPLLLASEASLAQLDAWTPDDVPPLDIVRFRPNVVVDGDAPFAEDAWTRVRIGGVRFRFGEVCDRCVMTTIDPETLARGKEPIRTLAKHRKWDGATWFGVRLIPELDGAGASASAHRIAIGDEVEVEVG</sequence>
<feature type="non-terminal residue" evidence="2">
    <location>
        <position position="1"/>
    </location>
</feature>
<dbReference type="PROSITE" id="PS51340">
    <property type="entry name" value="MOSC"/>
    <property type="match status" value="1"/>
</dbReference>
<proteinExistence type="predicted"/>